<dbReference type="Proteomes" id="UP000480854">
    <property type="component" value="Unassembled WGS sequence"/>
</dbReference>
<dbReference type="InterPro" id="IPR053520">
    <property type="entry name" value="Transposase_Tn903"/>
</dbReference>
<reference evidence="2 3" key="1">
    <citation type="submission" date="2018-07" db="EMBL/GenBank/DDBJ databases">
        <title>Genome sequence of Azospirillum sp. ATCC 49961.</title>
        <authorList>
            <person name="Sant'Anna F.H."/>
            <person name="Baldani J.I."/>
            <person name="Zilli J.E."/>
            <person name="Reis V.M."/>
            <person name="Hartmann A."/>
            <person name="Cruz L."/>
            <person name="de Souza E.M."/>
            <person name="de Oliveira Pedrosa F."/>
            <person name="Passaglia L.M.P."/>
        </authorList>
    </citation>
    <scope>NUCLEOTIDE SEQUENCE [LARGE SCALE GENOMIC DNA]</scope>
    <source>
        <strain evidence="2 3">ATCC 49961</strain>
    </source>
</reference>
<dbReference type="AlphaFoldDB" id="A0A9W7KP52"/>
<comment type="caution">
    <text evidence="2">The sequence shown here is derived from an EMBL/GenBank/DDBJ whole genome shotgun (WGS) entry which is preliminary data.</text>
</comment>
<feature type="domain" description="Transposase DDE" evidence="1">
    <location>
        <begin position="32"/>
        <end position="140"/>
    </location>
</feature>
<name>A0A9W7KP52_9PROT</name>
<gene>
    <name evidence="2" type="ORF">DS843_29995</name>
</gene>
<evidence type="ECO:0000259" key="1">
    <source>
        <dbReference type="Pfam" id="PF13737"/>
    </source>
</evidence>
<accession>A0A9W7KP52</accession>
<dbReference type="RefSeq" id="WP_149472491.1">
    <property type="nucleotide sequence ID" value="NZ_QOKW01000052.1"/>
</dbReference>
<dbReference type="NCBIfam" id="NF033579">
    <property type="entry name" value="transpos_IS5_2"/>
    <property type="match status" value="1"/>
</dbReference>
<dbReference type="EMBL" id="QOKW01000052">
    <property type="protein sequence ID" value="KAA0675784.1"/>
    <property type="molecule type" value="Genomic_DNA"/>
</dbReference>
<dbReference type="PANTHER" id="PTHR34631:SF3">
    <property type="entry name" value="ISSOD12 TRANSPOSASE TNPA_ISSOD12"/>
    <property type="match status" value="1"/>
</dbReference>
<dbReference type="Pfam" id="PF13737">
    <property type="entry name" value="DDE_Tnp_1_5"/>
    <property type="match status" value="1"/>
</dbReference>
<evidence type="ECO:0000313" key="2">
    <source>
        <dbReference type="EMBL" id="KAA0675784.1"/>
    </source>
</evidence>
<evidence type="ECO:0000313" key="3">
    <source>
        <dbReference type="Proteomes" id="UP000480854"/>
    </source>
</evidence>
<organism evidence="2 3">
    <name type="scientific">Roseomonas genomospecies 6</name>
    <dbReference type="NCBI Taxonomy" id="214106"/>
    <lineage>
        <taxon>Bacteria</taxon>
        <taxon>Pseudomonadati</taxon>
        <taxon>Pseudomonadota</taxon>
        <taxon>Alphaproteobacteria</taxon>
        <taxon>Acetobacterales</taxon>
        <taxon>Roseomonadaceae</taxon>
        <taxon>Roseomonas</taxon>
    </lineage>
</organism>
<dbReference type="InterPro" id="IPR053172">
    <property type="entry name" value="Tn903_transposase"/>
</dbReference>
<dbReference type="InterPro" id="IPR025668">
    <property type="entry name" value="Tnp_DDE_dom"/>
</dbReference>
<keyword evidence="3" id="KW-1185">Reference proteome</keyword>
<dbReference type="PANTHER" id="PTHR34631">
    <property type="match status" value="1"/>
</dbReference>
<proteinExistence type="predicted"/>
<dbReference type="OrthoDB" id="7298998at2"/>
<protein>
    <submittedName>
        <fullName evidence="2">IS5 family transposase</fullName>
    </submittedName>
</protein>
<sequence>MPYKANEPRRHQNPKARYRVENWASYDAALRRRGDLTIWVTPEAIAAWTPPATGRRGRPARYSDVAIEAGLMLRLAFGRPWRQTAGLLGSLMRLLGLDLPVPDHTTFSRRSATLEVASALARTDGPVGVVIDSTGLKVFGTGERHLEKHGGQARRSWRKLHLAVDPDTGEILASELTTMQDGDASLVGPLLDQIERPIGTVLADGAYDGEPVYRAVAAHTPDAEVIIPPRSTAVPGETAASAPTQRDQHIQMIAERGRLGWQRAVGYGRRSLGEVAMLRYKTLIGRSLRARTPPAQKVEAAVGCKVMNRMTSLGMPASRKVA</sequence>